<dbReference type="AlphaFoldDB" id="A0A3A3GNX2"/>
<feature type="transmembrane region" description="Helical" evidence="9">
    <location>
        <begin position="132"/>
        <end position="155"/>
    </location>
</feature>
<feature type="domain" description="Phosphotransferase system EIIC" evidence="10">
    <location>
        <begin position="79"/>
        <end position="150"/>
    </location>
</feature>
<evidence type="ECO:0000256" key="8">
    <source>
        <dbReference type="ARBA" id="ARBA00023136"/>
    </source>
</evidence>
<dbReference type="EMBL" id="QYZD01000001">
    <property type="protein sequence ID" value="RJG26944.1"/>
    <property type="molecule type" value="Genomic_DNA"/>
</dbReference>
<dbReference type="GO" id="GO:0009401">
    <property type="term" value="P:phosphoenolpyruvate-dependent sugar phosphotransferase system"/>
    <property type="evidence" value="ECO:0007669"/>
    <property type="project" value="UniProtKB-KW"/>
</dbReference>
<dbReference type="GO" id="GO:0008982">
    <property type="term" value="F:protein-N(PI)-phosphohistidine-sugar phosphotransferase activity"/>
    <property type="evidence" value="ECO:0007669"/>
    <property type="project" value="InterPro"/>
</dbReference>
<keyword evidence="2" id="KW-0813">Transport</keyword>
<name>A0A3A3GNX2_PANTH</name>
<comment type="caution">
    <text evidence="11">The sequence shown here is derived from an EMBL/GenBank/DDBJ whole genome shotgun (WGS) entry which is preliminary data.</text>
</comment>
<organism evidence="11 12">
    <name type="scientific">Paenibacillus thiaminolyticus</name>
    <name type="common">Bacillus thiaminolyticus</name>
    <dbReference type="NCBI Taxonomy" id="49283"/>
    <lineage>
        <taxon>Bacteria</taxon>
        <taxon>Bacillati</taxon>
        <taxon>Bacillota</taxon>
        <taxon>Bacilli</taxon>
        <taxon>Bacillales</taxon>
        <taxon>Paenibacillaceae</taxon>
        <taxon>Paenibacillus</taxon>
    </lineage>
</organism>
<dbReference type="InterPro" id="IPR003352">
    <property type="entry name" value="PTS_EIIC"/>
</dbReference>
<keyword evidence="4" id="KW-0762">Sugar transport</keyword>
<dbReference type="Pfam" id="PF02378">
    <property type="entry name" value="PTS_EIIC"/>
    <property type="match status" value="1"/>
</dbReference>
<evidence type="ECO:0000256" key="3">
    <source>
        <dbReference type="ARBA" id="ARBA00022475"/>
    </source>
</evidence>
<dbReference type="PANTHER" id="PTHR30009">
    <property type="entry name" value="CYTOCHROME C-TYPE SYNTHESIS PROTEIN AND PTS TRANSMEMBRANE COMPONENT"/>
    <property type="match status" value="1"/>
</dbReference>
<comment type="subcellular location">
    <subcellularLocation>
        <location evidence="1">Cell membrane</location>
        <topology evidence="1">Multi-pass membrane protein</topology>
    </subcellularLocation>
</comment>
<evidence type="ECO:0000256" key="1">
    <source>
        <dbReference type="ARBA" id="ARBA00004651"/>
    </source>
</evidence>
<evidence type="ECO:0000256" key="5">
    <source>
        <dbReference type="ARBA" id="ARBA00022683"/>
    </source>
</evidence>
<keyword evidence="3" id="KW-1003">Cell membrane</keyword>
<reference evidence="11 12" key="1">
    <citation type="submission" date="2018-09" db="EMBL/GenBank/DDBJ databases">
        <title>Paenibacillus SK2017-BO5.</title>
        <authorList>
            <person name="Piskunova J.V."/>
            <person name="Dubiley S.A."/>
            <person name="Severinov K.V."/>
        </authorList>
    </citation>
    <scope>NUCLEOTIDE SEQUENCE [LARGE SCALE GENOMIC DNA]</scope>
    <source>
        <strain evidence="11 12">BO5</strain>
    </source>
</reference>
<keyword evidence="8 9" id="KW-0472">Membrane</keyword>
<feature type="transmembrane region" description="Helical" evidence="9">
    <location>
        <begin position="162"/>
        <end position="183"/>
    </location>
</feature>
<gene>
    <name evidence="11" type="ORF">DQX05_02735</name>
</gene>
<keyword evidence="6 9" id="KW-0812">Transmembrane</keyword>
<dbReference type="PANTHER" id="PTHR30009:SF24">
    <property type="entry name" value="PTS SYSTEM, IIBC COMPONENT"/>
    <property type="match status" value="1"/>
</dbReference>
<evidence type="ECO:0000256" key="2">
    <source>
        <dbReference type="ARBA" id="ARBA00022448"/>
    </source>
</evidence>
<dbReference type="OrthoDB" id="9764327at2"/>
<sequence length="210" mass="23677">MPNNIDSIIRIKRVTSSTRHELAGTIRFARMLFCCRLMPFFAVRAIPAAKRGDDRLENISSAFNPCCSTLDRKSFASLRFMSGRFITMVFGLLGGIGDLSQSQAGEEEGGLRSDLSAALTSFLTGMTEPLEFSFLFIAPFLYVIHAFFDGLAFMLAPKTNWLMVPVIDVVWFCLYYFTFQFLIVTFNLKTPAAGHDYQKRNRGIYGRILS</sequence>
<evidence type="ECO:0000313" key="11">
    <source>
        <dbReference type="EMBL" id="RJG26944.1"/>
    </source>
</evidence>
<evidence type="ECO:0000256" key="7">
    <source>
        <dbReference type="ARBA" id="ARBA00022989"/>
    </source>
</evidence>
<protein>
    <recommendedName>
        <fullName evidence="10">Phosphotransferase system EIIC domain-containing protein</fullName>
    </recommendedName>
</protein>
<evidence type="ECO:0000256" key="9">
    <source>
        <dbReference type="SAM" id="Phobius"/>
    </source>
</evidence>
<evidence type="ECO:0000259" key="10">
    <source>
        <dbReference type="Pfam" id="PF02378"/>
    </source>
</evidence>
<evidence type="ECO:0000256" key="6">
    <source>
        <dbReference type="ARBA" id="ARBA00022692"/>
    </source>
</evidence>
<accession>A0A3A3GNX2</accession>
<dbReference type="Proteomes" id="UP000266177">
    <property type="component" value="Unassembled WGS sequence"/>
</dbReference>
<keyword evidence="5" id="KW-0598">Phosphotransferase system</keyword>
<evidence type="ECO:0000256" key="4">
    <source>
        <dbReference type="ARBA" id="ARBA00022597"/>
    </source>
</evidence>
<dbReference type="GO" id="GO:0090563">
    <property type="term" value="F:protein-phosphocysteine-sugar phosphotransferase activity"/>
    <property type="evidence" value="ECO:0007669"/>
    <property type="project" value="TreeGrafter"/>
</dbReference>
<keyword evidence="7 9" id="KW-1133">Transmembrane helix</keyword>
<dbReference type="InterPro" id="IPR050429">
    <property type="entry name" value="PTS_Glucose_EIICBA"/>
</dbReference>
<evidence type="ECO:0000313" key="12">
    <source>
        <dbReference type="Proteomes" id="UP000266177"/>
    </source>
</evidence>
<dbReference type="GO" id="GO:0005886">
    <property type="term" value="C:plasma membrane"/>
    <property type="evidence" value="ECO:0007669"/>
    <property type="project" value="UniProtKB-SubCell"/>
</dbReference>
<proteinExistence type="predicted"/>